<name>A0A1G6TTC0_9BACI</name>
<keyword evidence="2" id="KW-1185">Reference proteome</keyword>
<sequence>MYEGIVNHFNQTAEAIRTVNANSKTISNQIQDLTSQVEDFAASTEELSAAGQEQLASTEITANSAKDLDGLAIQLNEQLNKFRIK</sequence>
<protein>
    <submittedName>
        <fullName evidence="1">Methyl-accepting chemotaxis protein</fullName>
    </submittedName>
</protein>
<dbReference type="SUPFAM" id="SSF58104">
    <property type="entry name" value="Methyl-accepting chemotaxis protein (MCP) signaling domain"/>
    <property type="match status" value="1"/>
</dbReference>
<dbReference type="RefSeq" id="WP_212733371.1">
    <property type="nucleotide sequence ID" value="NZ_FMZB01000009.1"/>
</dbReference>
<gene>
    <name evidence="1" type="ORF">SAMN05421663_10945</name>
</gene>
<reference evidence="2" key="1">
    <citation type="submission" date="2016-10" db="EMBL/GenBank/DDBJ databases">
        <authorList>
            <person name="Varghese N."/>
            <person name="Submissions S."/>
        </authorList>
    </citation>
    <scope>NUCLEOTIDE SEQUENCE [LARGE SCALE GENOMIC DNA]</scope>
    <source>
        <strain evidence="2">DSM 21620</strain>
    </source>
</reference>
<dbReference type="EMBL" id="FMZB01000009">
    <property type="protein sequence ID" value="SDD32353.1"/>
    <property type="molecule type" value="Genomic_DNA"/>
</dbReference>
<dbReference type="AlphaFoldDB" id="A0A1G6TTC0"/>
<organism evidence="1 2">
    <name type="scientific">Terribacillus halophilus</name>
    <dbReference type="NCBI Taxonomy" id="361279"/>
    <lineage>
        <taxon>Bacteria</taxon>
        <taxon>Bacillati</taxon>
        <taxon>Bacillota</taxon>
        <taxon>Bacilli</taxon>
        <taxon>Bacillales</taxon>
        <taxon>Bacillaceae</taxon>
        <taxon>Terribacillus</taxon>
    </lineage>
</organism>
<proteinExistence type="predicted"/>
<evidence type="ECO:0000313" key="2">
    <source>
        <dbReference type="Proteomes" id="UP000198666"/>
    </source>
</evidence>
<accession>A0A1G6TTC0</accession>
<evidence type="ECO:0000313" key="1">
    <source>
        <dbReference type="EMBL" id="SDD32353.1"/>
    </source>
</evidence>
<dbReference type="STRING" id="361279.SAMN05421663_10945"/>
<dbReference type="Gene3D" id="1.10.287.950">
    <property type="entry name" value="Methyl-accepting chemotaxis protein"/>
    <property type="match status" value="1"/>
</dbReference>
<dbReference type="Proteomes" id="UP000198666">
    <property type="component" value="Unassembled WGS sequence"/>
</dbReference>